<dbReference type="EMBL" id="NIZV01000519">
    <property type="protein sequence ID" value="RSL86845.1"/>
    <property type="molecule type" value="Genomic_DNA"/>
</dbReference>
<proteinExistence type="predicted"/>
<protein>
    <submittedName>
        <fullName evidence="2">Uncharacterized protein</fullName>
    </submittedName>
</protein>
<dbReference type="Proteomes" id="UP000288429">
    <property type="component" value="Unassembled WGS sequence"/>
</dbReference>
<comment type="caution">
    <text evidence="2">The sequence shown here is derived from an EMBL/GenBank/DDBJ whole genome shotgun (WGS) entry which is preliminary data.</text>
</comment>
<feature type="region of interest" description="Disordered" evidence="1">
    <location>
        <begin position="179"/>
        <end position="231"/>
    </location>
</feature>
<evidence type="ECO:0000313" key="2">
    <source>
        <dbReference type="EMBL" id="RSL86845.1"/>
    </source>
</evidence>
<name>A0A428SAQ2_9HYPO</name>
<gene>
    <name evidence="2" type="ORF">CDV31_016349</name>
</gene>
<keyword evidence="3" id="KW-1185">Reference proteome</keyword>
<evidence type="ECO:0000256" key="1">
    <source>
        <dbReference type="SAM" id="MobiDB-lite"/>
    </source>
</evidence>
<dbReference type="AlphaFoldDB" id="A0A428SAQ2"/>
<feature type="compositionally biased region" description="Basic and acidic residues" evidence="1">
    <location>
        <begin position="188"/>
        <end position="214"/>
    </location>
</feature>
<organism evidence="2 3">
    <name type="scientific">Fusarium ambrosium</name>
    <dbReference type="NCBI Taxonomy" id="131363"/>
    <lineage>
        <taxon>Eukaryota</taxon>
        <taxon>Fungi</taxon>
        <taxon>Dikarya</taxon>
        <taxon>Ascomycota</taxon>
        <taxon>Pezizomycotina</taxon>
        <taxon>Sordariomycetes</taxon>
        <taxon>Hypocreomycetidae</taxon>
        <taxon>Hypocreales</taxon>
        <taxon>Nectriaceae</taxon>
        <taxon>Fusarium</taxon>
        <taxon>Fusarium solani species complex</taxon>
    </lineage>
</organism>
<sequence length="248" mass="27703">MAETIQVSLNGKVLSLRDAFREHPINTSLVLCTALFDVFAEYFDCFILLLLFASSLQRQRKQVPHSLTTVLQCCRHIQDGTPGSNDLPLGDDEQIERFFYRKGRARALAALGAFAEDWKAWDVIFRNLGPDHLSYLVKAILEIIPSDDFKIIQYKAKKPSSKPSTKSYTTAKFPGLYWRGDRSSTTTKPKEKQTGSKRRRTDERVIEFPRESHSEAGPGDPSGLGQPTTLCISSAQGIVSSPILPPLS</sequence>
<evidence type="ECO:0000313" key="3">
    <source>
        <dbReference type="Proteomes" id="UP000288429"/>
    </source>
</evidence>
<reference evidence="2 3" key="1">
    <citation type="submission" date="2017-06" db="EMBL/GenBank/DDBJ databases">
        <title>Cmopartive genomic analysis of Ambrosia Fusariam Clade fungi.</title>
        <authorList>
            <person name="Stajich J.E."/>
            <person name="Carrillo J."/>
            <person name="Kijimoto T."/>
            <person name="Eskalen A."/>
            <person name="O'Donnell K."/>
            <person name="Kasson M."/>
        </authorList>
    </citation>
    <scope>NUCLEOTIDE SEQUENCE [LARGE SCALE GENOMIC DNA]</scope>
    <source>
        <strain evidence="2 3">NRRL 20438</strain>
    </source>
</reference>
<accession>A0A428SAQ2</accession>